<protein>
    <recommendedName>
        <fullName evidence="3">FH2 domain-containing protein</fullName>
    </recommendedName>
</protein>
<dbReference type="EMBL" id="PNBA02000020">
    <property type="protein sequence ID" value="KAG6390012.1"/>
    <property type="molecule type" value="Genomic_DNA"/>
</dbReference>
<evidence type="ECO:0000259" key="3">
    <source>
        <dbReference type="PROSITE" id="PS51444"/>
    </source>
</evidence>
<sequence>MGTTLTKHSRSPFPSPPHPPHPPVDAPGLPTHSSTPSLAEVGPPLPLPPGLGAPDPPTQTSPLTPPPSLPRGAPYPPPSLVGAPPGPLVEGGPSPPPPPPPPPGPPPPPRALGRGIGVGRWQAHPNVRKSNLKPFYWVKVGRAQQGSVWEELQNLGTPQLATEFDASELETLFCVIEGKTGAKKFAAKPTKIQLIDLKRAYNVEIMLAKVKMPLPDMMTAVLSLDDTYLDADQVENLIKFCPNEEDKELLKAYTGDPERLGKCEQFFLELMKVPRVEAKFSVFVFKIQFNSQALAAKNPDLLDFHKDLPNLEASTKVLISTTLQDVTAILLNFAKQFQKACEENIQQAEADRKKAENASKV</sequence>
<comment type="caution">
    <text evidence="4">The sequence shown here is derived from an EMBL/GenBank/DDBJ whole genome shotgun (WGS) entry which is preliminary data.</text>
</comment>
<dbReference type="PRINTS" id="PR01217">
    <property type="entry name" value="PRICHEXTENSN"/>
</dbReference>
<evidence type="ECO:0000256" key="1">
    <source>
        <dbReference type="ARBA" id="ARBA00006468"/>
    </source>
</evidence>
<accession>A0A8X8Z2Q4</accession>
<dbReference type="InterPro" id="IPR051144">
    <property type="entry name" value="Formin_homology_domain"/>
</dbReference>
<dbReference type="InterPro" id="IPR015425">
    <property type="entry name" value="FH2_Formin"/>
</dbReference>
<reference evidence="4" key="2">
    <citation type="submission" date="2020-08" db="EMBL/GenBank/DDBJ databases">
        <title>Plant Genome Project.</title>
        <authorList>
            <person name="Zhang R.-G."/>
        </authorList>
    </citation>
    <scope>NUCLEOTIDE SEQUENCE</scope>
    <source>
        <strain evidence="4">Huo1</strain>
        <tissue evidence="4">Leaf</tissue>
    </source>
</reference>
<dbReference type="AlphaFoldDB" id="A0A8X8Z2Q4"/>
<evidence type="ECO:0000256" key="2">
    <source>
        <dbReference type="SAM" id="MobiDB-lite"/>
    </source>
</evidence>
<feature type="region of interest" description="Disordered" evidence="2">
    <location>
        <begin position="1"/>
        <end position="117"/>
    </location>
</feature>
<dbReference type="Pfam" id="PF02181">
    <property type="entry name" value="FH2"/>
    <property type="match status" value="1"/>
</dbReference>
<comment type="similarity">
    <text evidence="1">Belongs to the formin-like family. Class-II subfamily.</text>
</comment>
<feature type="domain" description="FH2" evidence="3">
    <location>
        <begin position="122"/>
        <end position="361"/>
    </location>
</feature>
<dbReference type="InterPro" id="IPR042201">
    <property type="entry name" value="FH2_Formin_sf"/>
</dbReference>
<proteinExistence type="inferred from homology"/>
<evidence type="ECO:0000313" key="5">
    <source>
        <dbReference type="Proteomes" id="UP000298416"/>
    </source>
</evidence>
<feature type="compositionally biased region" description="Pro residues" evidence="2">
    <location>
        <begin position="43"/>
        <end position="110"/>
    </location>
</feature>
<gene>
    <name evidence="4" type="ORF">SASPL_151490</name>
</gene>
<dbReference type="SUPFAM" id="SSF101447">
    <property type="entry name" value="Formin homology 2 domain (FH2 domain)"/>
    <property type="match status" value="1"/>
</dbReference>
<keyword evidence="5" id="KW-1185">Reference proteome</keyword>
<dbReference type="Proteomes" id="UP000298416">
    <property type="component" value="Unassembled WGS sequence"/>
</dbReference>
<dbReference type="PANTHER" id="PTHR45733:SF10">
    <property type="entry name" value="FORMIN-LIKE PROTEIN 15A-RELATED"/>
    <property type="match status" value="1"/>
</dbReference>
<dbReference type="PANTHER" id="PTHR45733">
    <property type="entry name" value="FORMIN-J"/>
    <property type="match status" value="1"/>
</dbReference>
<feature type="compositionally biased region" description="Pro residues" evidence="2">
    <location>
        <begin position="13"/>
        <end position="25"/>
    </location>
</feature>
<name>A0A8X8Z2Q4_SALSN</name>
<dbReference type="PROSITE" id="PS51444">
    <property type="entry name" value="FH2"/>
    <property type="match status" value="1"/>
</dbReference>
<evidence type="ECO:0000313" key="4">
    <source>
        <dbReference type="EMBL" id="KAG6390012.1"/>
    </source>
</evidence>
<reference evidence="4" key="1">
    <citation type="submission" date="2018-01" db="EMBL/GenBank/DDBJ databases">
        <authorList>
            <person name="Mao J.F."/>
        </authorList>
    </citation>
    <scope>NUCLEOTIDE SEQUENCE</scope>
    <source>
        <strain evidence="4">Huo1</strain>
        <tissue evidence="4">Leaf</tissue>
    </source>
</reference>
<dbReference type="Gene3D" id="1.20.58.2220">
    <property type="entry name" value="Formin, FH2 domain"/>
    <property type="match status" value="1"/>
</dbReference>
<organism evidence="4">
    <name type="scientific">Salvia splendens</name>
    <name type="common">Scarlet sage</name>
    <dbReference type="NCBI Taxonomy" id="180675"/>
    <lineage>
        <taxon>Eukaryota</taxon>
        <taxon>Viridiplantae</taxon>
        <taxon>Streptophyta</taxon>
        <taxon>Embryophyta</taxon>
        <taxon>Tracheophyta</taxon>
        <taxon>Spermatophyta</taxon>
        <taxon>Magnoliopsida</taxon>
        <taxon>eudicotyledons</taxon>
        <taxon>Gunneridae</taxon>
        <taxon>Pentapetalae</taxon>
        <taxon>asterids</taxon>
        <taxon>lamiids</taxon>
        <taxon>Lamiales</taxon>
        <taxon>Lamiaceae</taxon>
        <taxon>Nepetoideae</taxon>
        <taxon>Mentheae</taxon>
        <taxon>Salviinae</taxon>
        <taxon>Salvia</taxon>
        <taxon>Salvia subgen. Calosphace</taxon>
        <taxon>core Calosphace</taxon>
    </lineage>
</organism>